<dbReference type="AlphaFoldDB" id="A0A100WMF4"/>
<dbReference type="EMBL" id="BCSZ01000012">
    <property type="protein sequence ID" value="GAT01213.1"/>
    <property type="molecule type" value="Genomic_DNA"/>
</dbReference>
<feature type="region of interest" description="Disordered" evidence="1">
    <location>
        <begin position="108"/>
        <end position="154"/>
    </location>
</feature>
<evidence type="ECO:0000256" key="1">
    <source>
        <dbReference type="SAM" id="MobiDB-lite"/>
    </source>
</evidence>
<name>A0A100WMF4_MYCFO</name>
<protein>
    <submittedName>
        <fullName evidence="2">Uncharacterized protein</fullName>
    </submittedName>
</protein>
<dbReference type="Proteomes" id="UP000069705">
    <property type="component" value="Unassembled WGS sequence"/>
</dbReference>
<evidence type="ECO:0000313" key="2">
    <source>
        <dbReference type="EMBL" id="GAT01213.1"/>
    </source>
</evidence>
<gene>
    <name evidence="2" type="ORF">RMCFA_1327</name>
</gene>
<proteinExistence type="predicted"/>
<reference evidence="2 3" key="1">
    <citation type="journal article" date="2016" name="Genome Announc.">
        <title>Draft Genome Sequences of Five Rapidly Growing Mycobacterium Species, M. thermoresistibile, M. fortuitum subsp. acetamidolyticum, M. canariasense, M. brisbanense, and M. novocastrense.</title>
        <authorList>
            <person name="Katahira K."/>
            <person name="Ogura Y."/>
            <person name="Gotoh Y."/>
            <person name="Hayashi T."/>
        </authorList>
    </citation>
    <scope>NUCLEOTIDE SEQUENCE [LARGE SCALE GENOMIC DNA]</scope>
    <source>
        <strain evidence="2 3">JCM6368</strain>
    </source>
</reference>
<accession>A0A100WMF4</accession>
<comment type="caution">
    <text evidence="2">The sequence shown here is derived from an EMBL/GenBank/DDBJ whole genome shotgun (WGS) entry which is preliminary data.</text>
</comment>
<evidence type="ECO:0000313" key="3">
    <source>
        <dbReference type="Proteomes" id="UP000069705"/>
    </source>
</evidence>
<dbReference type="RefSeq" id="WP_061262820.1">
    <property type="nucleotide sequence ID" value="NZ_BCSZ01000012.1"/>
</dbReference>
<organism evidence="2 3">
    <name type="scientific">Mycolicibacterium fortuitum subsp. acetamidolyticum</name>
    <dbReference type="NCBI Taxonomy" id="144550"/>
    <lineage>
        <taxon>Bacteria</taxon>
        <taxon>Bacillati</taxon>
        <taxon>Actinomycetota</taxon>
        <taxon>Actinomycetes</taxon>
        <taxon>Mycobacteriales</taxon>
        <taxon>Mycobacteriaceae</taxon>
        <taxon>Mycolicibacterium</taxon>
    </lineage>
</organism>
<reference evidence="3" key="2">
    <citation type="submission" date="2016-02" db="EMBL/GenBank/DDBJ databases">
        <title>Draft genome sequence of five rapidly growing Mycobacterium species.</title>
        <authorList>
            <person name="Katahira K."/>
            <person name="Gotou Y."/>
            <person name="Iida K."/>
            <person name="Ogura Y."/>
            <person name="Hayashi T."/>
        </authorList>
    </citation>
    <scope>NUCLEOTIDE SEQUENCE [LARGE SCALE GENOMIC DNA]</scope>
    <source>
        <strain evidence="3">JCM6368</strain>
    </source>
</reference>
<sequence>MSTADIPGALKLRDRMLDIANDPDLDEKAKLFAFCLLAYLTERRLHGRKSPKRSDWTKDVGMLMIGESEELEVSFMDHTEVHDTAVYAVRSVIRNDIPRYVPPQGKTRCPALKARGPNAGQPCDKSVTSRWVDRDPETGEGTPVGYCRNHSHPSLDQWRRDRQLAWEANGKPEPPANRGGILARHFASNSWASLYHWADPSRAPQPEGKPATPPAPKLTLIQGGASNGGRDDETSDSSIMLRGS</sequence>
<feature type="region of interest" description="Disordered" evidence="1">
    <location>
        <begin position="198"/>
        <end position="244"/>
    </location>
</feature>